<feature type="domain" description="DUF4123" evidence="1">
    <location>
        <begin position="24"/>
        <end position="147"/>
    </location>
</feature>
<gene>
    <name evidence="2" type="ORF">CR105_16250</name>
</gene>
<sequence length="294" mass="33669">MLTSQSLRDVHATHANKHPNDFFYLLVDHAGMPGLHRELQRSKIEWVSLFEGTTQVNALSVAPLLVCIQTRSPTLRDDWLLRWICETGAYSSSLMLIASRLSMRVLAERLTARLDAKISEDMDVLLRYFDPRVFEQMVRVLSVEQLASFFSVASAWWYVNRIGELQAVEAQFSEIDAFGSPLMLSARQEHELVEASEIDQIEEQLRRSVPDEFARLVGAERHRFLVRHIDAAREFRITSTRELILYCALALVYGPDFSTRPEWAPKLDLIREGKNELSDVVASLNESSIYKGNQ</sequence>
<dbReference type="Pfam" id="PF13503">
    <property type="entry name" value="DUF4123"/>
    <property type="match status" value="1"/>
</dbReference>
<dbReference type="EMBL" id="PDOC01000010">
    <property type="protein sequence ID" value="PIL43899.1"/>
    <property type="molecule type" value="Genomic_DNA"/>
</dbReference>
<dbReference type="InterPro" id="IPR025391">
    <property type="entry name" value="DUF4123"/>
</dbReference>
<proteinExistence type="predicted"/>
<keyword evidence="3" id="KW-1185">Reference proteome</keyword>
<comment type="caution">
    <text evidence="2">The sequence shown here is derived from an EMBL/GenBank/DDBJ whole genome shotgun (WGS) entry which is preliminary data.</text>
</comment>
<protein>
    <recommendedName>
        <fullName evidence="1">DUF4123 domain-containing protein</fullName>
    </recommendedName>
</protein>
<dbReference type="AlphaFoldDB" id="A0A2G8TD55"/>
<accession>A0A2G8TD55</accession>
<name>A0A2G8TD55_9BURK</name>
<dbReference type="OrthoDB" id="8755279at2"/>
<dbReference type="Proteomes" id="UP000230390">
    <property type="component" value="Unassembled WGS sequence"/>
</dbReference>
<evidence type="ECO:0000259" key="1">
    <source>
        <dbReference type="Pfam" id="PF13503"/>
    </source>
</evidence>
<evidence type="ECO:0000313" key="2">
    <source>
        <dbReference type="EMBL" id="PIL43899.1"/>
    </source>
</evidence>
<dbReference type="RefSeq" id="WP_099790039.1">
    <property type="nucleotide sequence ID" value="NZ_JBHLYV010000012.1"/>
</dbReference>
<evidence type="ECO:0000313" key="3">
    <source>
        <dbReference type="Proteomes" id="UP000230390"/>
    </source>
</evidence>
<organism evidence="2 3">
    <name type="scientific">Massilia eurypsychrophila</name>
    <dbReference type="NCBI Taxonomy" id="1485217"/>
    <lineage>
        <taxon>Bacteria</taxon>
        <taxon>Pseudomonadati</taxon>
        <taxon>Pseudomonadota</taxon>
        <taxon>Betaproteobacteria</taxon>
        <taxon>Burkholderiales</taxon>
        <taxon>Oxalobacteraceae</taxon>
        <taxon>Telluria group</taxon>
        <taxon>Massilia</taxon>
    </lineage>
</organism>
<reference evidence="2 3" key="1">
    <citation type="submission" date="2017-10" db="EMBL/GenBank/DDBJ databases">
        <title>Massilia psychrophilum sp. nov., a novel purple-pigmented bacterium isolated from Tianshan glacier, Xinjiang Municipality, China.</title>
        <authorList>
            <person name="Wang H."/>
        </authorList>
    </citation>
    <scope>NUCLEOTIDE SEQUENCE [LARGE SCALE GENOMIC DNA]</scope>
    <source>
        <strain evidence="2 3">JCM 30074</strain>
    </source>
</reference>